<dbReference type="CDD" id="cd11377">
    <property type="entry name" value="Pro-peptidase_S53"/>
    <property type="match status" value="1"/>
</dbReference>
<feature type="active site" description="Charge relay system" evidence="8">
    <location>
        <position position="272"/>
    </location>
</feature>
<evidence type="ECO:0000313" key="12">
    <source>
        <dbReference type="Proteomes" id="UP000037460"/>
    </source>
</evidence>
<evidence type="ECO:0000259" key="10">
    <source>
        <dbReference type="PROSITE" id="PS51695"/>
    </source>
</evidence>
<dbReference type="InterPro" id="IPR036852">
    <property type="entry name" value="Peptidase_S8/S53_dom_sf"/>
</dbReference>
<keyword evidence="6" id="KW-0106">Calcium</keyword>
<dbReference type="GO" id="GO:0008240">
    <property type="term" value="F:tripeptidyl-peptidase activity"/>
    <property type="evidence" value="ECO:0007669"/>
    <property type="project" value="TreeGrafter"/>
</dbReference>
<feature type="signal peptide" evidence="9">
    <location>
        <begin position="1"/>
        <end position="19"/>
    </location>
</feature>
<dbReference type="Pfam" id="PF09286">
    <property type="entry name" value="Pro-kuma_activ"/>
    <property type="match status" value="1"/>
</dbReference>
<feature type="chain" id="PRO_5005601603" evidence="9">
    <location>
        <begin position="20"/>
        <end position="560"/>
    </location>
</feature>
<name>A0A0M0J805_9EUKA</name>
<dbReference type="OrthoDB" id="409122at2759"/>
<dbReference type="InterPro" id="IPR000209">
    <property type="entry name" value="Peptidase_S8/S53_dom"/>
</dbReference>
<dbReference type="PANTHER" id="PTHR14218">
    <property type="entry name" value="PROTEASE S8 TRIPEPTIDYL PEPTIDASE I CLN2"/>
    <property type="match status" value="1"/>
</dbReference>
<keyword evidence="9" id="KW-0732">Signal</keyword>
<evidence type="ECO:0000256" key="9">
    <source>
        <dbReference type="SAM" id="SignalP"/>
    </source>
</evidence>
<comment type="caution">
    <text evidence="11">The sequence shown here is derived from an EMBL/GenBank/DDBJ whole genome shotgun (WGS) entry which is preliminary data.</text>
</comment>
<evidence type="ECO:0000256" key="6">
    <source>
        <dbReference type="ARBA" id="ARBA00022837"/>
    </source>
</evidence>
<dbReference type="SUPFAM" id="SSF52743">
    <property type="entry name" value="Subtilisin-like"/>
    <property type="match status" value="1"/>
</dbReference>
<evidence type="ECO:0000256" key="4">
    <source>
        <dbReference type="ARBA" id="ARBA00022801"/>
    </source>
</evidence>
<accession>A0A0M0J805</accession>
<dbReference type="InterPro" id="IPR030400">
    <property type="entry name" value="Sedolisin_dom"/>
</dbReference>
<keyword evidence="5 8" id="KW-0720">Serine protease</keyword>
<dbReference type="Pfam" id="PF00082">
    <property type="entry name" value="Peptidase_S8"/>
    <property type="match status" value="1"/>
</dbReference>
<dbReference type="Proteomes" id="UP000037460">
    <property type="component" value="Unassembled WGS sequence"/>
</dbReference>
<dbReference type="SMART" id="SM00944">
    <property type="entry name" value="Pro-kuma_activ"/>
    <property type="match status" value="1"/>
</dbReference>
<dbReference type="AlphaFoldDB" id="A0A0M0J805"/>
<dbReference type="PROSITE" id="PS00138">
    <property type="entry name" value="SUBTILASE_SER"/>
    <property type="match status" value="1"/>
</dbReference>
<dbReference type="Gene3D" id="3.40.50.200">
    <property type="entry name" value="Peptidase S8/S53 domain"/>
    <property type="match status" value="1"/>
</dbReference>
<keyword evidence="12" id="KW-1185">Reference proteome</keyword>
<evidence type="ECO:0000256" key="5">
    <source>
        <dbReference type="ARBA" id="ARBA00022825"/>
    </source>
</evidence>
<dbReference type="PROSITE" id="PS51695">
    <property type="entry name" value="SEDOLISIN"/>
    <property type="match status" value="1"/>
</dbReference>
<dbReference type="InterPro" id="IPR015366">
    <property type="entry name" value="S53_propep"/>
</dbReference>
<evidence type="ECO:0000256" key="8">
    <source>
        <dbReference type="PROSITE-ProRule" id="PRU01032"/>
    </source>
</evidence>
<evidence type="ECO:0000256" key="1">
    <source>
        <dbReference type="ARBA" id="ARBA00001913"/>
    </source>
</evidence>
<dbReference type="GO" id="GO:0004252">
    <property type="term" value="F:serine-type endopeptidase activity"/>
    <property type="evidence" value="ECO:0007669"/>
    <property type="project" value="UniProtKB-UniRule"/>
</dbReference>
<feature type="active site" description="Charge relay system" evidence="8">
    <location>
        <position position="276"/>
    </location>
</feature>
<dbReference type="InterPro" id="IPR023828">
    <property type="entry name" value="Peptidase_S8_Ser-AS"/>
</dbReference>
<sequence>MLNAFAIAALALPQALVAPEPAVTDIPSGWSVIGESPKDARIELNFAVKQRNLQSLHDTLLSVSDPKSPSYGEHLSNEAVHALIKPSDEDIATVHSFINTVAGVEPRAASPNSDFITAVMTIGQAEALLGAKYEVLRHGRAGVQVHRASRSGYRLPESVAAAVDFVSPTVHVPGVRTAKKDQLSPLDEVVESPNVPQHNVPETLRQLYSIGFATVGNATSNRMAVTAFLGQMYSEEALKEYWAEYCSEQKLTCGKGLPTLVGDATTGTPGVESMLDIETITGVAGNVHAEFWGFAGRSPDNPENEPFMKWLTQMASTPDETVPLIFSTSYGEDEASWSYAAADRLNVEFAKAGTRGISLLYASGDEGANCEKGKYVPETPSSSPYVTAVGGTGPTTGYPKPGFEEGIGLSSGGFSNYWPMPEWQRGAVTKYLATAEHLPEKSVGYNTSGRAYPDIAAQATGFCVTPFGCGVAGTSCASPTAAGVFALLNDVRLSAGKPPLGFLNPFIYQSAAAFNDITVGNSGGGCGIGIGWPTAKAWDAVTGVGTPNFELLKAAVVQLP</sequence>
<dbReference type="GO" id="GO:0006508">
    <property type="term" value="P:proteolysis"/>
    <property type="evidence" value="ECO:0007669"/>
    <property type="project" value="UniProtKB-KW"/>
</dbReference>
<proteinExistence type="predicted"/>
<dbReference type="EMBL" id="JWZX01003267">
    <property type="protein sequence ID" value="KOO22605.1"/>
    <property type="molecule type" value="Genomic_DNA"/>
</dbReference>
<protein>
    <submittedName>
        <fullName evidence="11">Tripeptidyl-peptidase 1</fullName>
    </submittedName>
</protein>
<comment type="cofactor">
    <cofactor evidence="1">
        <name>Ca(2+)</name>
        <dbReference type="ChEBI" id="CHEBI:29108"/>
    </cofactor>
</comment>
<organism evidence="11 12">
    <name type="scientific">Chrysochromulina tobinii</name>
    <dbReference type="NCBI Taxonomy" id="1460289"/>
    <lineage>
        <taxon>Eukaryota</taxon>
        <taxon>Haptista</taxon>
        <taxon>Haptophyta</taxon>
        <taxon>Prymnesiophyceae</taxon>
        <taxon>Prymnesiales</taxon>
        <taxon>Chrysochromulinaceae</taxon>
        <taxon>Chrysochromulina</taxon>
    </lineage>
</organism>
<dbReference type="InterPro" id="IPR050819">
    <property type="entry name" value="Tripeptidyl-peptidase_I"/>
</dbReference>
<dbReference type="CDD" id="cd04056">
    <property type="entry name" value="Peptidases_S53"/>
    <property type="match status" value="1"/>
</dbReference>
<evidence type="ECO:0000256" key="7">
    <source>
        <dbReference type="ARBA" id="ARBA00023145"/>
    </source>
</evidence>
<keyword evidence="2 8" id="KW-0645">Protease</keyword>
<dbReference type="GO" id="GO:0046872">
    <property type="term" value="F:metal ion binding"/>
    <property type="evidence" value="ECO:0007669"/>
    <property type="project" value="UniProtKB-KW"/>
</dbReference>
<evidence type="ECO:0000256" key="2">
    <source>
        <dbReference type="ARBA" id="ARBA00022670"/>
    </source>
</evidence>
<keyword evidence="4 8" id="KW-0378">Hydrolase</keyword>
<comment type="caution">
    <text evidence="8">Lacks conserved residue(s) required for the propagation of feature annotation.</text>
</comment>
<evidence type="ECO:0000256" key="3">
    <source>
        <dbReference type="ARBA" id="ARBA00022723"/>
    </source>
</evidence>
<gene>
    <name evidence="11" type="ORF">Ctob_005600</name>
</gene>
<feature type="domain" description="Peptidase S53" evidence="10">
    <location>
        <begin position="198"/>
        <end position="559"/>
    </location>
</feature>
<feature type="active site" description="Charge relay system" evidence="8">
    <location>
        <position position="475"/>
    </location>
</feature>
<dbReference type="PANTHER" id="PTHR14218:SF15">
    <property type="entry name" value="TRIPEPTIDYL-PEPTIDASE 1"/>
    <property type="match status" value="1"/>
</dbReference>
<reference evidence="12" key="1">
    <citation type="journal article" date="2015" name="PLoS Genet.">
        <title>Genome Sequence and Transcriptome Analyses of Chrysochromulina tobin: Metabolic Tools for Enhanced Algal Fitness in the Prominent Order Prymnesiales (Haptophyceae).</title>
        <authorList>
            <person name="Hovde B.T."/>
            <person name="Deodato C.R."/>
            <person name="Hunsperger H.M."/>
            <person name="Ryken S.A."/>
            <person name="Yost W."/>
            <person name="Jha R.K."/>
            <person name="Patterson J."/>
            <person name="Monnat R.J. Jr."/>
            <person name="Barlow S.B."/>
            <person name="Starkenburg S.R."/>
            <person name="Cattolico R.A."/>
        </authorList>
    </citation>
    <scope>NUCLEOTIDE SEQUENCE</scope>
    <source>
        <strain evidence="12">CCMP291</strain>
    </source>
</reference>
<evidence type="ECO:0000313" key="11">
    <source>
        <dbReference type="EMBL" id="KOO22605.1"/>
    </source>
</evidence>
<keyword evidence="7" id="KW-0865">Zymogen</keyword>
<keyword evidence="3" id="KW-0479">Metal-binding</keyword>
<dbReference type="SUPFAM" id="SSF54897">
    <property type="entry name" value="Protease propeptides/inhibitors"/>
    <property type="match status" value="1"/>
</dbReference>